<proteinExistence type="predicted"/>
<evidence type="ECO:0000313" key="2">
    <source>
        <dbReference type="EMBL" id="MCY1719062.1"/>
    </source>
</evidence>
<dbReference type="Proteomes" id="UP001145087">
    <property type="component" value="Unassembled WGS sequence"/>
</dbReference>
<reference evidence="2" key="1">
    <citation type="submission" date="2022-11" db="EMBL/GenBank/DDBJ databases">
        <title>Marilongibacter aestuarii gen. nov., sp. nov., isolated from tidal flat sediment.</title>
        <authorList>
            <person name="Jiayan W."/>
        </authorList>
    </citation>
    <scope>NUCLEOTIDE SEQUENCE</scope>
    <source>
        <strain evidence="2">Z1-6</strain>
    </source>
</reference>
<keyword evidence="3" id="KW-1185">Reference proteome</keyword>
<evidence type="ECO:0000313" key="3">
    <source>
        <dbReference type="Proteomes" id="UP001145087"/>
    </source>
</evidence>
<feature type="signal peptide" evidence="1">
    <location>
        <begin position="1"/>
        <end position="20"/>
    </location>
</feature>
<accession>A0A9X3F3E6</accession>
<feature type="chain" id="PRO_5040726801" description="GLPGLI family protein" evidence="1">
    <location>
        <begin position="21"/>
        <end position="231"/>
    </location>
</feature>
<name>A0A9X3F3E6_9BACT</name>
<evidence type="ECO:0000256" key="1">
    <source>
        <dbReference type="SAM" id="SignalP"/>
    </source>
</evidence>
<organism evidence="2 3">
    <name type="scientific">Draconibacterium aestuarii</name>
    <dbReference type="NCBI Taxonomy" id="2998507"/>
    <lineage>
        <taxon>Bacteria</taxon>
        <taxon>Pseudomonadati</taxon>
        <taxon>Bacteroidota</taxon>
        <taxon>Bacteroidia</taxon>
        <taxon>Marinilabiliales</taxon>
        <taxon>Prolixibacteraceae</taxon>
        <taxon>Draconibacterium</taxon>
    </lineage>
</organism>
<dbReference type="RefSeq" id="WP_343331399.1">
    <property type="nucleotide sequence ID" value="NZ_JAPOHD010000005.1"/>
</dbReference>
<dbReference type="AlphaFoldDB" id="A0A9X3F3E6"/>
<comment type="caution">
    <text evidence="2">The sequence shown here is derived from an EMBL/GenBank/DDBJ whole genome shotgun (WGS) entry which is preliminary data.</text>
</comment>
<gene>
    <name evidence="2" type="ORF">OU798_01825</name>
</gene>
<evidence type="ECO:0008006" key="4">
    <source>
        <dbReference type="Google" id="ProtNLM"/>
    </source>
</evidence>
<protein>
    <recommendedName>
        <fullName evidence="4">GLPGLI family protein</fullName>
    </recommendedName>
</protein>
<sequence>MKKLHFILIGLLFCSLFSAAQTNYQLGESIEFYRSTKMRSGEWNQTLTSKDIEGSPYLNDEFINGTVFTTSKLQYQNIPLRYNIFNDDMEFRTPDNQVMAIAAPEIIESVEFGEFKMKYLPYSAAKKIRRGFFKELVNGKVSLYAKPNILYTEPQKPAPYKEAQPAKFTNKPDFYYIREGTESAQKIDNKNVLIQFFPDHQKEVAAFVKKNKIKHNKEEDLTELINYYNSL</sequence>
<keyword evidence="1" id="KW-0732">Signal</keyword>
<dbReference type="EMBL" id="JAPOHD010000005">
    <property type="protein sequence ID" value="MCY1719062.1"/>
    <property type="molecule type" value="Genomic_DNA"/>
</dbReference>